<name>A0A1V0BGJ5_9BURK</name>
<gene>
    <name evidence="1" type="ORF">B5M06_13120</name>
</gene>
<evidence type="ECO:0000313" key="1">
    <source>
        <dbReference type="EMBL" id="AQZ99050.1"/>
    </source>
</evidence>
<dbReference type="KEGG" id="cke:B5M06_13120"/>
<dbReference type="RefSeq" id="WP_054066345.1">
    <property type="nucleotide sequence ID" value="NZ_CP020121.1"/>
</dbReference>
<proteinExistence type="predicted"/>
<dbReference type="Pfam" id="PF11363">
    <property type="entry name" value="DUF3164"/>
    <property type="match status" value="1"/>
</dbReference>
<dbReference type="EMBL" id="CP020121">
    <property type="protein sequence ID" value="AQZ99050.1"/>
    <property type="molecule type" value="Genomic_DNA"/>
</dbReference>
<dbReference type="InterPro" id="IPR021505">
    <property type="entry name" value="Phage_B3_Orf6"/>
</dbReference>
<dbReference type="AlphaFoldDB" id="A0A1V0BGJ5"/>
<organism evidence="1 2">
    <name type="scientific">Comamonas kerstersii</name>
    <dbReference type="NCBI Taxonomy" id="225992"/>
    <lineage>
        <taxon>Bacteria</taxon>
        <taxon>Pseudomonadati</taxon>
        <taxon>Pseudomonadota</taxon>
        <taxon>Betaproteobacteria</taxon>
        <taxon>Burkholderiales</taxon>
        <taxon>Comamonadaceae</taxon>
        <taxon>Comamonas</taxon>
    </lineage>
</organism>
<dbReference type="GeneID" id="83040260"/>
<sequence length="207" mass="23193">MNQNIPETIPGYWKNAQGALVPEDKVKPIDKLRDQLVRSLVEQAHAASSTLKQFKLHALTEVSALVETSVEQYGVKTGGDKGNVTLYSYDGKFKVVRQMQERITFSEQLQAAKALIDKCVARWSEGANDNIRALVNHAFQADREGNISTGRVLGLRRLDIHDEEWQLAMQAIADSMQTVGSKPYVRFYERDDQTGTYKPIALDLAVV</sequence>
<dbReference type="OrthoDB" id="7554786at2"/>
<accession>A0A1V0BGJ5</accession>
<dbReference type="Proteomes" id="UP000242792">
    <property type="component" value="Chromosome"/>
</dbReference>
<reference evidence="1 2" key="1">
    <citation type="submission" date="2017-03" db="EMBL/GenBank/DDBJ databases">
        <title>Rapid Whole Genome Sequencing of Comamonas kerstersii Causing Continuous ambulatory Peritoneal Dialysis-Associated Peritonitis.</title>
        <authorList>
            <person name="Zheng B."/>
        </authorList>
    </citation>
    <scope>NUCLEOTIDE SEQUENCE [LARGE SCALE GENOMIC DNA]</scope>
    <source>
        <strain evidence="1 2">8943</strain>
    </source>
</reference>
<evidence type="ECO:0000313" key="2">
    <source>
        <dbReference type="Proteomes" id="UP000242792"/>
    </source>
</evidence>
<protein>
    <submittedName>
        <fullName evidence="1">Sulfate transporter</fullName>
    </submittedName>
</protein>